<reference evidence="1" key="1">
    <citation type="submission" date="2014-09" db="EMBL/GenBank/DDBJ databases">
        <authorList>
            <person name="Magalhaes I.L.F."/>
            <person name="Oliveira U."/>
            <person name="Santos F.R."/>
            <person name="Vidigal T.H.D.A."/>
            <person name="Brescovit A.D."/>
            <person name="Santos A.J."/>
        </authorList>
    </citation>
    <scope>NUCLEOTIDE SEQUENCE</scope>
    <source>
        <tissue evidence="1">Shoot tissue taken approximately 20 cm above the soil surface</tissue>
    </source>
</reference>
<sequence length="37" mass="4365">MNEDNINLQFPYSIVTTYINQIYRGKMIVLLNIIDCT</sequence>
<reference evidence="1" key="2">
    <citation type="journal article" date="2015" name="Data Brief">
        <title>Shoot transcriptome of the giant reed, Arundo donax.</title>
        <authorList>
            <person name="Barrero R.A."/>
            <person name="Guerrero F.D."/>
            <person name="Moolhuijzen P."/>
            <person name="Goolsby J.A."/>
            <person name="Tidwell J."/>
            <person name="Bellgard S.E."/>
            <person name="Bellgard M.I."/>
        </authorList>
    </citation>
    <scope>NUCLEOTIDE SEQUENCE</scope>
    <source>
        <tissue evidence="1">Shoot tissue taken approximately 20 cm above the soil surface</tissue>
    </source>
</reference>
<name>A0A0A9HD42_ARUDO</name>
<evidence type="ECO:0000313" key="1">
    <source>
        <dbReference type="EMBL" id="JAE30838.1"/>
    </source>
</evidence>
<protein>
    <submittedName>
        <fullName evidence="1">Uncharacterized protein</fullName>
    </submittedName>
</protein>
<accession>A0A0A9HD42</accession>
<dbReference type="AlphaFoldDB" id="A0A0A9HD42"/>
<proteinExistence type="predicted"/>
<dbReference type="EMBL" id="GBRH01167058">
    <property type="protein sequence ID" value="JAE30838.1"/>
    <property type="molecule type" value="Transcribed_RNA"/>
</dbReference>
<organism evidence="1">
    <name type="scientific">Arundo donax</name>
    <name type="common">Giant reed</name>
    <name type="synonym">Donax arundinaceus</name>
    <dbReference type="NCBI Taxonomy" id="35708"/>
    <lineage>
        <taxon>Eukaryota</taxon>
        <taxon>Viridiplantae</taxon>
        <taxon>Streptophyta</taxon>
        <taxon>Embryophyta</taxon>
        <taxon>Tracheophyta</taxon>
        <taxon>Spermatophyta</taxon>
        <taxon>Magnoliopsida</taxon>
        <taxon>Liliopsida</taxon>
        <taxon>Poales</taxon>
        <taxon>Poaceae</taxon>
        <taxon>PACMAD clade</taxon>
        <taxon>Arundinoideae</taxon>
        <taxon>Arundineae</taxon>
        <taxon>Arundo</taxon>
    </lineage>
</organism>